<dbReference type="EMBL" id="JARKIK010000062">
    <property type="protein sequence ID" value="KAK8731139.1"/>
    <property type="molecule type" value="Genomic_DNA"/>
</dbReference>
<evidence type="ECO:0000313" key="2">
    <source>
        <dbReference type="Proteomes" id="UP001445076"/>
    </source>
</evidence>
<dbReference type="Proteomes" id="UP001445076">
    <property type="component" value="Unassembled WGS sequence"/>
</dbReference>
<organism evidence="1 2">
    <name type="scientific">Cherax quadricarinatus</name>
    <name type="common">Australian red claw crayfish</name>
    <dbReference type="NCBI Taxonomy" id="27406"/>
    <lineage>
        <taxon>Eukaryota</taxon>
        <taxon>Metazoa</taxon>
        <taxon>Ecdysozoa</taxon>
        <taxon>Arthropoda</taxon>
        <taxon>Crustacea</taxon>
        <taxon>Multicrustacea</taxon>
        <taxon>Malacostraca</taxon>
        <taxon>Eumalacostraca</taxon>
        <taxon>Eucarida</taxon>
        <taxon>Decapoda</taxon>
        <taxon>Pleocyemata</taxon>
        <taxon>Astacidea</taxon>
        <taxon>Parastacoidea</taxon>
        <taxon>Parastacidae</taxon>
        <taxon>Cherax</taxon>
    </lineage>
</organism>
<keyword evidence="2" id="KW-1185">Reference proteome</keyword>
<dbReference type="PANTHER" id="PTHR11362:SF82">
    <property type="entry name" value="PHOSPHATIDYLETHANOLAMINE-BINDING PROTEIN 4"/>
    <property type="match status" value="1"/>
</dbReference>
<dbReference type="Pfam" id="PF01161">
    <property type="entry name" value="PBP"/>
    <property type="match status" value="1"/>
</dbReference>
<reference evidence="1 2" key="1">
    <citation type="journal article" date="2024" name="BMC Genomics">
        <title>Genome assembly of redclaw crayfish (Cherax quadricarinatus) provides insights into its immune adaptation and hypoxia tolerance.</title>
        <authorList>
            <person name="Liu Z."/>
            <person name="Zheng J."/>
            <person name="Li H."/>
            <person name="Fang K."/>
            <person name="Wang S."/>
            <person name="He J."/>
            <person name="Zhou D."/>
            <person name="Weng S."/>
            <person name="Chi M."/>
            <person name="Gu Z."/>
            <person name="He J."/>
            <person name="Li F."/>
            <person name="Wang M."/>
        </authorList>
    </citation>
    <scope>NUCLEOTIDE SEQUENCE [LARGE SCALE GENOMIC DNA]</scope>
    <source>
        <strain evidence="1">ZL_2023a</strain>
    </source>
</reference>
<accession>A0AAW0WTJ8</accession>
<dbReference type="AlphaFoldDB" id="A0AAW0WTJ8"/>
<protein>
    <recommendedName>
        <fullName evidence="3">Phosphatidylethanolamine binding protein</fullName>
    </recommendedName>
</protein>
<dbReference type="Gene3D" id="3.90.280.10">
    <property type="entry name" value="PEBP-like"/>
    <property type="match status" value="1"/>
</dbReference>
<dbReference type="InterPro" id="IPR035810">
    <property type="entry name" value="PEBP_euk"/>
</dbReference>
<gene>
    <name evidence="1" type="ORF">OTU49_007818</name>
</gene>
<evidence type="ECO:0008006" key="3">
    <source>
        <dbReference type="Google" id="ProtNLM"/>
    </source>
</evidence>
<name>A0AAW0WTJ8_CHEQU</name>
<comment type="caution">
    <text evidence="1">The sequence shown here is derived from an EMBL/GenBank/DDBJ whole genome shotgun (WGS) entry which is preliminary data.</text>
</comment>
<dbReference type="SUPFAM" id="SSF49777">
    <property type="entry name" value="PEBP-like"/>
    <property type="match status" value="1"/>
</dbReference>
<evidence type="ECO:0000313" key="1">
    <source>
        <dbReference type="EMBL" id="KAK8731139.1"/>
    </source>
</evidence>
<sequence length="104" mass="11745">MVDPDAPRHTEGESYLHWLHSGLQGSDLVNGVITTGYTLMDYAPPTPPAGTGVHRYLFYLYQDTVEKDTELQAITKRGKFKLYEYTKQNALCGPVAQTMFSTHY</sequence>
<dbReference type="CDD" id="cd00866">
    <property type="entry name" value="PEBP_euk"/>
    <property type="match status" value="1"/>
</dbReference>
<dbReference type="InterPro" id="IPR036610">
    <property type="entry name" value="PEBP-like_sf"/>
</dbReference>
<proteinExistence type="predicted"/>
<dbReference type="PANTHER" id="PTHR11362">
    <property type="entry name" value="PHOSPHATIDYLETHANOLAMINE-BINDING PROTEIN"/>
    <property type="match status" value="1"/>
</dbReference>
<dbReference type="InterPro" id="IPR008914">
    <property type="entry name" value="PEBP"/>
</dbReference>